<proteinExistence type="inferred from homology"/>
<dbReference type="PANTHER" id="PTHR43401">
    <property type="entry name" value="L-THREONINE 3-DEHYDROGENASE"/>
    <property type="match status" value="1"/>
</dbReference>
<evidence type="ECO:0000256" key="2">
    <source>
        <dbReference type="ARBA" id="ARBA00022723"/>
    </source>
</evidence>
<dbReference type="InterPro" id="IPR020843">
    <property type="entry name" value="ER"/>
</dbReference>
<dbReference type="InterPro" id="IPR011032">
    <property type="entry name" value="GroES-like_sf"/>
</dbReference>
<protein>
    <submittedName>
        <fullName evidence="7">Zinc-dependent alcohol dehydrogenase family protein</fullName>
    </submittedName>
</protein>
<dbReference type="GO" id="GO:0008270">
    <property type="term" value="F:zinc ion binding"/>
    <property type="evidence" value="ECO:0007669"/>
    <property type="project" value="InterPro"/>
</dbReference>
<keyword evidence="3 5" id="KW-0862">Zinc</keyword>
<evidence type="ECO:0000256" key="5">
    <source>
        <dbReference type="RuleBase" id="RU361277"/>
    </source>
</evidence>
<name>A0A939LVX8_9CELL</name>
<dbReference type="CDD" id="cd08260">
    <property type="entry name" value="Zn_ADH6"/>
    <property type="match status" value="1"/>
</dbReference>
<evidence type="ECO:0000256" key="4">
    <source>
        <dbReference type="ARBA" id="ARBA00023002"/>
    </source>
</evidence>
<reference evidence="7" key="1">
    <citation type="submission" date="2021-03" db="EMBL/GenBank/DDBJ databases">
        <title>Actinotalea soli sp. nov., isolated from soil.</title>
        <authorList>
            <person name="Ping W."/>
            <person name="Zhang J."/>
        </authorList>
    </citation>
    <scope>NUCLEOTIDE SEQUENCE</scope>
    <source>
        <strain evidence="7">BY-33</strain>
    </source>
</reference>
<keyword evidence="4" id="KW-0560">Oxidoreductase</keyword>
<dbReference type="PROSITE" id="PS00059">
    <property type="entry name" value="ADH_ZINC"/>
    <property type="match status" value="1"/>
</dbReference>
<dbReference type="SUPFAM" id="SSF51735">
    <property type="entry name" value="NAD(P)-binding Rossmann-fold domains"/>
    <property type="match status" value="1"/>
</dbReference>
<organism evidence="7 8">
    <name type="scientific">Actinotalea soli</name>
    <dbReference type="NCBI Taxonomy" id="2819234"/>
    <lineage>
        <taxon>Bacteria</taxon>
        <taxon>Bacillati</taxon>
        <taxon>Actinomycetota</taxon>
        <taxon>Actinomycetes</taxon>
        <taxon>Micrococcales</taxon>
        <taxon>Cellulomonadaceae</taxon>
        <taxon>Actinotalea</taxon>
    </lineage>
</organism>
<sequence length="351" mass="36270">MRAVVLDAFGGPLEVREVPAPACPPHGVVLRVEATGVCRSDWHGWQGHDADITVPHVPGHELAGTVLEVGPEVRLWRVGDRVTVPFVSACGECDACLAGEQQVCERQTQPGFTHWGSFAEQVALHHADVNLVALPDALTAATAASLGCRFATAYRALTVHGRVRAGDWVAVHGCGGVGLSAVMIAAAGGARVLAVDVSEAALEAARAAGAEVLLDASTLDGPEAVAARIAELTDGGAHVSLDALGSPTTAVASMLGLRRRGRHVQVGLLVADHARTALPMDRVVGWELEIYGSHGMAAHEYPAMLEQVAAGVLRPDRLVTREIPLDDAPAALAAMGAPAVGAGMTVVLPRP</sequence>
<dbReference type="RefSeq" id="WP_208056901.1">
    <property type="nucleotide sequence ID" value="NZ_JAGEMK010000010.1"/>
</dbReference>
<evidence type="ECO:0000313" key="7">
    <source>
        <dbReference type="EMBL" id="MBO1753139.1"/>
    </source>
</evidence>
<dbReference type="AlphaFoldDB" id="A0A939LVX8"/>
<dbReference type="SMART" id="SM00829">
    <property type="entry name" value="PKS_ER"/>
    <property type="match status" value="1"/>
</dbReference>
<evidence type="ECO:0000259" key="6">
    <source>
        <dbReference type="SMART" id="SM00829"/>
    </source>
</evidence>
<dbReference type="InterPro" id="IPR013154">
    <property type="entry name" value="ADH-like_N"/>
</dbReference>
<keyword evidence="2 5" id="KW-0479">Metal-binding</keyword>
<evidence type="ECO:0000313" key="8">
    <source>
        <dbReference type="Proteomes" id="UP000664209"/>
    </source>
</evidence>
<evidence type="ECO:0000256" key="1">
    <source>
        <dbReference type="ARBA" id="ARBA00001947"/>
    </source>
</evidence>
<dbReference type="SUPFAM" id="SSF50129">
    <property type="entry name" value="GroES-like"/>
    <property type="match status" value="1"/>
</dbReference>
<dbReference type="InterPro" id="IPR050129">
    <property type="entry name" value="Zn_alcohol_dh"/>
</dbReference>
<feature type="domain" description="Enoyl reductase (ER)" evidence="6">
    <location>
        <begin position="10"/>
        <end position="347"/>
    </location>
</feature>
<dbReference type="InterPro" id="IPR013149">
    <property type="entry name" value="ADH-like_C"/>
</dbReference>
<comment type="caution">
    <text evidence="7">The sequence shown here is derived from an EMBL/GenBank/DDBJ whole genome shotgun (WGS) entry which is preliminary data.</text>
</comment>
<dbReference type="InterPro" id="IPR002328">
    <property type="entry name" value="ADH_Zn_CS"/>
</dbReference>
<dbReference type="EMBL" id="JAGEMK010000010">
    <property type="protein sequence ID" value="MBO1753139.1"/>
    <property type="molecule type" value="Genomic_DNA"/>
</dbReference>
<dbReference type="Proteomes" id="UP000664209">
    <property type="component" value="Unassembled WGS sequence"/>
</dbReference>
<evidence type="ECO:0000256" key="3">
    <source>
        <dbReference type="ARBA" id="ARBA00022833"/>
    </source>
</evidence>
<comment type="similarity">
    <text evidence="5">Belongs to the zinc-containing alcohol dehydrogenase family.</text>
</comment>
<comment type="cofactor">
    <cofactor evidence="1 5">
        <name>Zn(2+)</name>
        <dbReference type="ChEBI" id="CHEBI:29105"/>
    </cofactor>
</comment>
<accession>A0A939LVX8</accession>
<dbReference type="InterPro" id="IPR036291">
    <property type="entry name" value="NAD(P)-bd_dom_sf"/>
</dbReference>
<keyword evidence="8" id="KW-1185">Reference proteome</keyword>
<gene>
    <name evidence="7" type="ORF">J4G33_15115</name>
</gene>
<dbReference type="Pfam" id="PF00107">
    <property type="entry name" value="ADH_zinc_N"/>
    <property type="match status" value="1"/>
</dbReference>
<dbReference type="GO" id="GO:0016491">
    <property type="term" value="F:oxidoreductase activity"/>
    <property type="evidence" value="ECO:0007669"/>
    <property type="project" value="UniProtKB-KW"/>
</dbReference>
<dbReference type="Pfam" id="PF08240">
    <property type="entry name" value="ADH_N"/>
    <property type="match status" value="1"/>
</dbReference>
<dbReference type="PANTHER" id="PTHR43401:SF5">
    <property type="entry name" value="ALCOHOL DEHYDROGENASE-RELATED"/>
    <property type="match status" value="1"/>
</dbReference>
<dbReference type="Gene3D" id="3.90.180.10">
    <property type="entry name" value="Medium-chain alcohol dehydrogenases, catalytic domain"/>
    <property type="match status" value="1"/>
</dbReference>